<feature type="signal peptide" evidence="1">
    <location>
        <begin position="1"/>
        <end position="23"/>
    </location>
</feature>
<protein>
    <submittedName>
        <fullName evidence="2">Uncharacterized protein</fullName>
    </submittedName>
</protein>
<evidence type="ECO:0000256" key="1">
    <source>
        <dbReference type="SAM" id="SignalP"/>
    </source>
</evidence>
<gene>
    <name evidence="2" type="ORF">TKK_009532</name>
</gene>
<evidence type="ECO:0000313" key="2">
    <source>
        <dbReference type="EMBL" id="KAL3396664.1"/>
    </source>
</evidence>
<dbReference type="EMBL" id="JBJJXI010000070">
    <property type="protein sequence ID" value="KAL3396664.1"/>
    <property type="molecule type" value="Genomic_DNA"/>
</dbReference>
<keyword evidence="3" id="KW-1185">Reference proteome</keyword>
<name>A0ABD2WV10_9HYME</name>
<feature type="chain" id="PRO_5044848651" evidence="1">
    <location>
        <begin position="24"/>
        <end position="73"/>
    </location>
</feature>
<evidence type="ECO:0000313" key="3">
    <source>
        <dbReference type="Proteomes" id="UP001627154"/>
    </source>
</evidence>
<organism evidence="2 3">
    <name type="scientific">Trichogramma kaykai</name>
    <dbReference type="NCBI Taxonomy" id="54128"/>
    <lineage>
        <taxon>Eukaryota</taxon>
        <taxon>Metazoa</taxon>
        <taxon>Ecdysozoa</taxon>
        <taxon>Arthropoda</taxon>
        <taxon>Hexapoda</taxon>
        <taxon>Insecta</taxon>
        <taxon>Pterygota</taxon>
        <taxon>Neoptera</taxon>
        <taxon>Endopterygota</taxon>
        <taxon>Hymenoptera</taxon>
        <taxon>Apocrita</taxon>
        <taxon>Proctotrupomorpha</taxon>
        <taxon>Chalcidoidea</taxon>
        <taxon>Trichogrammatidae</taxon>
        <taxon>Trichogramma</taxon>
    </lineage>
</organism>
<sequence>MNCSKITIVLMFLACFANELVGACNNWRSAGTYEPAPTCFAVCQARCKLFFNTAEFECPISAKVFAQCKCCGD</sequence>
<dbReference type="Proteomes" id="UP001627154">
    <property type="component" value="Unassembled WGS sequence"/>
</dbReference>
<reference evidence="2 3" key="1">
    <citation type="journal article" date="2024" name="bioRxiv">
        <title>A reference genome for Trichogramma kaykai: A tiny desert-dwelling parasitoid wasp with competing sex-ratio distorters.</title>
        <authorList>
            <person name="Culotta J."/>
            <person name="Lindsey A.R."/>
        </authorList>
    </citation>
    <scope>NUCLEOTIDE SEQUENCE [LARGE SCALE GENOMIC DNA]</scope>
    <source>
        <strain evidence="2 3">KSX58</strain>
    </source>
</reference>
<dbReference type="AlphaFoldDB" id="A0ABD2WV10"/>
<proteinExistence type="predicted"/>
<accession>A0ABD2WV10</accession>
<keyword evidence="1" id="KW-0732">Signal</keyword>
<comment type="caution">
    <text evidence="2">The sequence shown here is derived from an EMBL/GenBank/DDBJ whole genome shotgun (WGS) entry which is preliminary data.</text>
</comment>